<dbReference type="AlphaFoldDB" id="A0A3M7RKD7"/>
<evidence type="ECO:0000313" key="1">
    <source>
        <dbReference type="EMBL" id="RNA23857.1"/>
    </source>
</evidence>
<reference evidence="1 2" key="1">
    <citation type="journal article" date="2018" name="Sci. Rep.">
        <title>Genomic signatures of local adaptation to the degree of environmental predictability in rotifers.</title>
        <authorList>
            <person name="Franch-Gras L."/>
            <person name="Hahn C."/>
            <person name="Garcia-Roger E.M."/>
            <person name="Carmona M.J."/>
            <person name="Serra M."/>
            <person name="Gomez A."/>
        </authorList>
    </citation>
    <scope>NUCLEOTIDE SEQUENCE [LARGE SCALE GENOMIC DNA]</scope>
    <source>
        <strain evidence="1">HYR1</strain>
    </source>
</reference>
<proteinExistence type="predicted"/>
<name>A0A3M7RKD7_BRAPC</name>
<gene>
    <name evidence="1" type="ORF">BpHYR1_019505</name>
</gene>
<organism evidence="1 2">
    <name type="scientific">Brachionus plicatilis</name>
    <name type="common">Marine rotifer</name>
    <name type="synonym">Brachionus muelleri</name>
    <dbReference type="NCBI Taxonomy" id="10195"/>
    <lineage>
        <taxon>Eukaryota</taxon>
        <taxon>Metazoa</taxon>
        <taxon>Spiralia</taxon>
        <taxon>Gnathifera</taxon>
        <taxon>Rotifera</taxon>
        <taxon>Eurotatoria</taxon>
        <taxon>Monogononta</taxon>
        <taxon>Pseudotrocha</taxon>
        <taxon>Ploima</taxon>
        <taxon>Brachionidae</taxon>
        <taxon>Brachionus</taxon>
    </lineage>
</organism>
<protein>
    <submittedName>
        <fullName evidence="1">Uncharacterized protein</fullName>
    </submittedName>
</protein>
<dbReference type="Proteomes" id="UP000276133">
    <property type="component" value="Unassembled WGS sequence"/>
</dbReference>
<dbReference type="EMBL" id="REGN01003205">
    <property type="protein sequence ID" value="RNA23857.1"/>
    <property type="molecule type" value="Genomic_DNA"/>
</dbReference>
<keyword evidence="2" id="KW-1185">Reference proteome</keyword>
<evidence type="ECO:0000313" key="2">
    <source>
        <dbReference type="Proteomes" id="UP000276133"/>
    </source>
</evidence>
<sequence>MIGDGVIDDALMGTSKKFRAFVFSEARFIFGILNKDGFISKSDQRVLINTICLIVDENKAKFFIFDHDFSTRRVREFH</sequence>
<comment type="caution">
    <text evidence="1">The sequence shown here is derived from an EMBL/GenBank/DDBJ whole genome shotgun (WGS) entry which is preliminary data.</text>
</comment>
<accession>A0A3M7RKD7</accession>